<keyword evidence="6" id="KW-1185">Reference proteome</keyword>
<dbReference type="PROSITE" id="PS00922">
    <property type="entry name" value="TRANSGLYCOSYLASE"/>
    <property type="match status" value="1"/>
</dbReference>
<dbReference type="GO" id="GO:0000270">
    <property type="term" value="P:peptidoglycan metabolic process"/>
    <property type="evidence" value="ECO:0007669"/>
    <property type="project" value="InterPro"/>
</dbReference>
<evidence type="ECO:0000313" key="5">
    <source>
        <dbReference type="EMBL" id="PSU50155.1"/>
    </source>
</evidence>
<reference evidence="5 6" key="1">
    <citation type="submission" date="2018-01" db="EMBL/GenBank/DDBJ databases">
        <title>Whole genome sequencing of Histamine producing bacteria.</title>
        <authorList>
            <person name="Butler K."/>
        </authorList>
    </citation>
    <scope>NUCLEOTIDE SEQUENCE [LARGE SCALE GENOMIC DNA]</scope>
    <source>
        <strain evidence="5 6">JCM 12947</strain>
    </source>
</reference>
<dbReference type="RefSeq" id="WP_107241770.1">
    <property type="nucleotide sequence ID" value="NZ_PYMJ01000004.1"/>
</dbReference>
<feature type="domain" description="Transglycosylase SLT" evidence="4">
    <location>
        <begin position="271"/>
        <end position="391"/>
    </location>
</feature>
<feature type="chain" id="PRO_5015426227" evidence="3">
    <location>
        <begin position="23"/>
        <end position="443"/>
    </location>
</feature>
<comment type="caution">
    <text evidence="5">The sequence shown here is derived from an EMBL/GenBank/DDBJ whole genome shotgun (WGS) entry which is preliminary data.</text>
</comment>
<accession>A0A2T3JMA6</accession>
<evidence type="ECO:0000256" key="3">
    <source>
        <dbReference type="SAM" id="SignalP"/>
    </source>
</evidence>
<protein>
    <submittedName>
        <fullName evidence="5">Transglycosylase</fullName>
    </submittedName>
</protein>
<keyword evidence="3" id="KW-0732">Signal</keyword>
<evidence type="ECO:0000256" key="1">
    <source>
        <dbReference type="ARBA" id="ARBA00007734"/>
    </source>
</evidence>
<proteinExistence type="inferred from homology"/>
<dbReference type="CDD" id="cd16893">
    <property type="entry name" value="LT_MltC_MltE"/>
    <property type="match status" value="1"/>
</dbReference>
<dbReference type="EMBL" id="PYMJ01000004">
    <property type="protein sequence ID" value="PSU50155.1"/>
    <property type="molecule type" value="Genomic_DNA"/>
</dbReference>
<dbReference type="OrthoDB" id="5620293at2"/>
<dbReference type="Proteomes" id="UP000240987">
    <property type="component" value="Unassembled WGS sequence"/>
</dbReference>
<dbReference type="GO" id="GO:0008933">
    <property type="term" value="F:peptidoglycan lytic transglycosylase activity"/>
    <property type="evidence" value="ECO:0007669"/>
    <property type="project" value="InterPro"/>
</dbReference>
<dbReference type="InterPro" id="IPR000189">
    <property type="entry name" value="Transglyc_AS"/>
</dbReference>
<evidence type="ECO:0000256" key="2">
    <source>
        <dbReference type="SAM" id="Coils"/>
    </source>
</evidence>
<feature type="signal peptide" evidence="3">
    <location>
        <begin position="1"/>
        <end position="22"/>
    </location>
</feature>
<dbReference type="PANTHER" id="PTHR37423:SF2">
    <property type="entry name" value="MEMBRANE-BOUND LYTIC MUREIN TRANSGLYCOSYLASE C"/>
    <property type="match status" value="1"/>
</dbReference>
<dbReference type="GO" id="GO:0016020">
    <property type="term" value="C:membrane"/>
    <property type="evidence" value="ECO:0007669"/>
    <property type="project" value="InterPro"/>
</dbReference>
<evidence type="ECO:0000313" key="6">
    <source>
        <dbReference type="Proteomes" id="UP000240987"/>
    </source>
</evidence>
<dbReference type="AlphaFoldDB" id="A0A2T3JMA6"/>
<keyword evidence="2" id="KW-0175">Coiled coil</keyword>
<feature type="coiled-coil region" evidence="2">
    <location>
        <begin position="167"/>
        <end position="241"/>
    </location>
</feature>
<organism evidence="5 6">
    <name type="scientific">Photobacterium frigidiphilum</name>
    <dbReference type="NCBI Taxonomy" id="264736"/>
    <lineage>
        <taxon>Bacteria</taxon>
        <taxon>Pseudomonadati</taxon>
        <taxon>Pseudomonadota</taxon>
        <taxon>Gammaproteobacteria</taxon>
        <taxon>Vibrionales</taxon>
        <taxon>Vibrionaceae</taxon>
        <taxon>Photobacterium</taxon>
    </lineage>
</organism>
<dbReference type="InterPro" id="IPR008258">
    <property type="entry name" value="Transglycosylase_SLT_dom_1"/>
</dbReference>
<evidence type="ECO:0000259" key="4">
    <source>
        <dbReference type="Pfam" id="PF01464"/>
    </source>
</evidence>
<dbReference type="PANTHER" id="PTHR37423">
    <property type="entry name" value="SOLUBLE LYTIC MUREIN TRANSGLYCOSYLASE-RELATED"/>
    <property type="match status" value="1"/>
</dbReference>
<dbReference type="Gene3D" id="1.10.530.10">
    <property type="match status" value="1"/>
</dbReference>
<gene>
    <name evidence="5" type="ORF">C9J12_05305</name>
</gene>
<name>A0A2T3JMA6_9GAMM</name>
<comment type="similarity">
    <text evidence="1">Belongs to the transglycosylase Slt family.</text>
</comment>
<dbReference type="SUPFAM" id="SSF53955">
    <property type="entry name" value="Lysozyme-like"/>
    <property type="match status" value="1"/>
</dbReference>
<dbReference type="Pfam" id="PF01464">
    <property type="entry name" value="SLT"/>
    <property type="match status" value="1"/>
</dbReference>
<sequence length="443" mass="50683">MKFRHGVLAVAINVFLMGNVHANDPFAELDQEVGQLTADHTEEFTQWYANHIKEFNQWQMAYLQEWDKQKEDALNDWGDAKTDSQDVIVVYDTKNASRTVIDLENGEITINYKLPQSETATSKTSQQTAAELVIINQVIEKNNQLWQDVGITEPVKATPQQVEVKDIELDQKELAKVKQEIKAQTDRQMSQLDIYVDQDSQQLLAEKQKAKLLEDQKQIMKANEAKRLAKLEQNFSQSEVKFQRSSAQIVEYKTKIPSTAISKRAQNYMPYIYAESEKRELPAPLVLAIMHTESHFNPKAKSHVPAYGLMQIVPTTAGHDVNKLYRGKDKPMKENELYNPKINIETGTAYLKILESRYLRGIDNPQSATYAIIAAYNTGSGNVAKAFGERSVRAAVKKINTMSSEQVYQHLLANLPYKETRNYLKKVNKVMQSYQQHQTYTMI</sequence>
<dbReference type="InterPro" id="IPR023346">
    <property type="entry name" value="Lysozyme-like_dom_sf"/>
</dbReference>